<dbReference type="InterPro" id="IPR006342">
    <property type="entry name" value="FkbM_mtfrase"/>
</dbReference>
<dbReference type="Proteomes" id="UP000652176">
    <property type="component" value="Unassembled WGS sequence"/>
</dbReference>
<keyword evidence="3" id="KW-1185">Reference proteome</keyword>
<comment type="caution">
    <text evidence="2">The sequence shown here is derived from an EMBL/GenBank/DDBJ whole genome shotgun (WGS) entry which is preliminary data.</text>
</comment>
<gene>
    <name evidence="2" type="ORF">IE877_09220</name>
</gene>
<dbReference type="PANTHER" id="PTHR34009">
    <property type="entry name" value="PROTEIN STAR"/>
    <property type="match status" value="1"/>
</dbReference>
<dbReference type="Pfam" id="PF05050">
    <property type="entry name" value="Methyltransf_21"/>
    <property type="match status" value="1"/>
</dbReference>
<evidence type="ECO:0000313" key="3">
    <source>
        <dbReference type="Proteomes" id="UP000652176"/>
    </source>
</evidence>
<evidence type="ECO:0000259" key="1">
    <source>
        <dbReference type="Pfam" id="PF05050"/>
    </source>
</evidence>
<protein>
    <submittedName>
        <fullName evidence="2">FkbM family methyltransferase</fullName>
    </submittedName>
</protein>
<dbReference type="EMBL" id="JACXSS010000001">
    <property type="protein sequence ID" value="MBD9356068.1"/>
    <property type="molecule type" value="Genomic_DNA"/>
</dbReference>
<name>A0ABR9CYX3_9GAMM</name>
<dbReference type="GO" id="GO:0008168">
    <property type="term" value="F:methyltransferase activity"/>
    <property type="evidence" value="ECO:0007669"/>
    <property type="project" value="UniProtKB-KW"/>
</dbReference>
<keyword evidence="2" id="KW-0808">Transferase</keyword>
<proteinExistence type="predicted"/>
<accession>A0ABR9CYX3</accession>
<dbReference type="InterPro" id="IPR029063">
    <property type="entry name" value="SAM-dependent_MTases_sf"/>
</dbReference>
<feature type="domain" description="Methyltransferase FkbM" evidence="1">
    <location>
        <begin position="29"/>
        <end position="191"/>
    </location>
</feature>
<dbReference type="Gene3D" id="3.40.50.150">
    <property type="entry name" value="Vaccinia Virus protein VP39"/>
    <property type="match status" value="1"/>
</dbReference>
<dbReference type="RefSeq" id="WP_192374458.1">
    <property type="nucleotide sequence ID" value="NZ_CAJHIV010000001.1"/>
</dbReference>
<dbReference type="PANTHER" id="PTHR34009:SF2">
    <property type="entry name" value="PROTEIN STAR"/>
    <property type="match status" value="1"/>
</dbReference>
<reference evidence="2 3" key="1">
    <citation type="submission" date="2020-09" db="EMBL/GenBank/DDBJ databases">
        <title>Methylomonas albis sp. nov. and Methylomonas fluvii sp. nov.: Two cold-adapted methanotrophs from the River Elbe and an amended description of Methylovulum psychrotolerans strain Eb1.</title>
        <authorList>
            <person name="Bussmann I.K."/>
            <person name="Klings K.-W."/>
            <person name="Warnstedt J."/>
            <person name="Hoppert M."/>
            <person name="Saborowski A."/>
            <person name="Horn F."/>
            <person name="Liebner S."/>
        </authorList>
    </citation>
    <scope>NUCLEOTIDE SEQUENCE [LARGE SCALE GENOMIC DNA]</scope>
    <source>
        <strain evidence="2 3">EbA</strain>
    </source>
</reference>
<dbReference type="NCBIfam" id="TIGR01444">
    <property type="entry name" value="fkbM_fam"/>
    <property type="match status" value="1"/>
</dbReference>
<dbReference type="InterPro" id="IPR053202">
    <property type="entry name" value="EGF_Rcpt_Signaling_Reg"/>
</dbReference>
<evidence type="ECO:0000313" key="2">
    <source>
        <dbReference type="EMBL" id="MBD9356068.1"/>
    </source>
</evidence>
<dbReference type="GO" id="GO:0032259">
    <property type="term" value="P:methylation"/>
    <property type="evidence" value="ECO:0007669"/>
    <property type="project" value="UniProtKB-KW"/>
</dbReference>
<organism evidence="2 3">
    <name type="scientific">Methylomonas albis</name>
    <dbReference type="NCBI Taxonomy" id="1854563"/>
    <lineage>
        <taxon>Bacteria</taxon>
        <taxon>Pseudomonadati</taxon>
        <taxon>Pseudomonadota</taxon>
        <taxon>Gammaproteobacteria</taxon>
        <taxon>Methylococcales</taxon>
        <taxon>Methylococcaceae</taxon>
        <taxon>Methylomonas</taxon>
    </lineage>
</organism>
<sequence>MTFMSYSQNFEDVMLWRVLNHVENGIYIDVGAAHPITDSVTKAFYEKGWRGINIEPIEYLFEQIVSDRPLDINLNIACAAEDGELTLYEVTNTGMSTINQEYAYRHEANSHKVIKITVPARRLDNVIDEFGFKEISFLKIDVEGAEALVLQGIDLNRIRPWVILVEATEPNSVITTHEKWESLIVNRGYEFVYFDGLNRFYLAKEQYALQKGFHAPPNCFDNFTRYAELKRIQQLESDIHAIHTSIVWQILRPFLFIKKKLKKFNS</sequence>
<keyword evidence="2" id="KW-0489">Methyltransferase</keyword>
<dbReference type="SUPFAM" id="SSF53335">
    <property type="entry name" value="S-adenosyl-L-methionine-dependent methyltransferases"/>
    <property type="match status" value="1"/>
</dbReference>